<dbReference type="AlphaFoldDB" id="A0A2M6XU68"/>
<keyword evidence="1" id="KW-1133">Transmembrane helix</keyword>
<protein>
    <recommendedName>
        <fullName evidence="4">TVP38/TMEM64 family membrane protein</fullName>
    </recommendedName>
</protein>
<dbReference type="Proteomes" id="UP000229784">
    <property type="component" value="Unassembled WGS sequence"/>
</dbReference>
<comment type="caution">
    <text evidence="2">The sequence shown here is derived from an EMBL/GenBank/DDBJ whole genome shotgun (WGS) entry which is preliminary data.</text>
</comment>
<evidence type="ECO:0000313" key="2">
    <source>
        <dbReference type="EMBL" id="PIU14731.1"/>
    </source>
</evidence>
<sequence>MAETDKFVGISGTKILILSRVFGFTLFEIISYAAGLTAMNFRKYFLITAIFSAIPATIFGFVFKNANLQSAATLFFWIATLIITGTIFAFFIKKFIAKNKGINKH</sequence>
<evidence type="ECO:0008006" key="4">
    <source>
        <dbReference type="Google" id="ProtNLM"/>
    </source>
</evidence>
<organism evidence="2 3">
    <name type="scientific">bacterium (Candidatus Gribaldobacteria) CG08_land_8_20_14_0_20_39_15</name>
    <dbReference type="NCBI Taxonomy" id="2014273"/>
    <lineage>
        <taxon>Bacteria</taxon>
        <taxon>Candidatus Gribaldobacteria</taxon>
    </lineage>
</organism>
<evidence type="ECO:0000256" key="1">
    <source>
        <dbReference type="SAM" id="Phobius"/>
    </source>
</evidence>
<proteinExistence type="predicted"/>
<evidence type="ECO:0000313" key="3">
    <source>
        <dbReference type="Proteomes" id="UP000229784"/>
    </source>
</evidence>
<accession>A0A2M6XU68</accession>
<keyword evidence="1" id="KW-0472">Membrane</keyword>
<feature type="transmembrane region" description="Helical" evidence="1">
    <location>
        <begin position="74"/>
        <end position="92"/>
    </location>
</feature>
<gene>
    <name evidence="2" type="ORF">COT20_02520</name>
</gene>
<reference evidence="3" key="1">
    <citation type="submission" date="2017-09" db="EMBL/GenBank/DDBJ databases">
        <title>Depth-based differentiation of microbial function through sediment-hosted aquifers and enrichment of novel symbionts in the deep terrestrial subsurface.</title>
        <authorList>
            <person name="Probst A.J."/>
            <person name="Ladd B."/>
            <person name="Jarett J.K."/>
            <person name="Geller-Mcgrath D.E."/>
            <person name="Sieber C.M.K."/>
            <person name="Emerson J.B."/>
            <person name="Anantharaman K."/>
            <person name="Thomas B.C."/>
            <person name="Malmstrom R."/>
            <person name="Stieglmeier M."/>
            <person name="Klingl A."/>
            <person name="Woyke T."/>
            <person name="Ryan C.M."/>
            <person name="Banfield J.F."/>
        </authorList>
    </citation>
    <scope>NUCLEOTIDE SEQUENCE [LARGE SCALE GENOMIC DNA]</scope>
</reference>
<dbReference type="EMBL" id="PEXQ01000061">
    <property type="protein sequence ID" value="PIU14731.1"/>
    <property type="molecule type" value="Genomic_DNA"/>
</dbReference>
<name>A0A2M6XU68_9BACT</name>
<feature type="transmembrane region" description="Helical" evidence="1">
    <location>
        <begin position="44"/>
        <end position="62"/>
    </location>
</feature>
<keyword evidence="1" id="KW-0812">Transmembrane</keyword>
<feature type="transmembrane region" description="Helical" evidence="1">
    <location>
        <begin position="15"/>
        <end position="37"/>
    </location>
</feature>